<sequence>MMGDEVTLGGRECRRSGDDERKLIIVLSCLSAFLGLLVILLLIKLFYYRCHSQATVIEDGDTSVVVQNGDISNKKQVEETVIIPTVEQDSNTSPVFNGYDVGILEPPPLKAPGFYGPENSVSEIEMVSALEQYFSGVAAEGEINPAYEETDPDAASLLLDTDLKEMLEPDMKESKLLEIRSKLVVFMSRRIDHTGGQLVLDKMGISLYIPPCALEKPEIIFLALNWDLGDFPPLEISQSIISPVVHVGPHGMKLKRPATLSFRHCAFDPKEVKVYASETHLMEHKVWRETDHGDSDVKTHTILDTECQVYISHFTLYTCITEGSKLKKWLQLVAFGGEMRVGGHYEIRVYVVNNTPCALQFAIESERRHGFKLLKCPQEYLFNGDESDMNLQVESVSEGWSMSINDRQETIPFVYIWHGKCPYASFVFKHENKTAKDISVKLCAFQDKNQHKLTLRLLEKMPAEQNISSPESSPVVPHKLKMVLVPLLEPTCPLGKDWRIIASELNVDGLIPYMKGRDSPLEEVLREMERKQKDLTWLMKVLLIHNRLDAASIISNYLNTGKIIDN</sequence>
<feature type="domain" description="ZU5" evidence="7">
    <location>
        <begin position="185"/>
        <end position="323"/>
    </location>
</feature>
<dbReference type="GO" id="GO:0005886">
    <property type="term" value="C:plasma membrane"/>
    <property type="evidence" value="ECO:0007669"/>
    <property type="project" value="UniProtKB-SubCell"/>
</dbReference>
<keyword evidence="6" id="KW-0217">Developmental protein</keyword>
<dbReference type="InterPro" id="IPR037936">
    <property type="entry name" value="UNC5A-D"/>
</dbReference>
<dbReference type="Gene3D" id="2.60.220.30">
    <property type="match status" value="1"/>
</dbReference>
<dbReference type="Pfam" id="PF00791">
    <property type="entry name" value="ZU5"/>
    <property type="match status" value="1"/>
</dbReference>
<dbReference type="Pfam" id="PF00531">
    <property type="entry name" value="Death"/>
    <property type="match status" value="1"/>
</dbReference>
<keyword evidence="5 6" id="KW-0472">Membrane</keyword>
<dbReference type="PANTHER" id="PTHR12582:SF41">
    <property type="entry name" value="UNC5C-LIKE PROTEIN"/>
    <property type="match status" value="1"/>
</dbReference>
<dbReference type="Gene3D" id="1.10.533.10">
    <property type="entry name" value="Death Domain, Fas"/>
    <property type="match status" value="1"/>
</dbReference>
<dbReference type="Pfam" id="PF17217">
    <property type="entry name" value="UPA"/>
    <property type="match status" value="1"/>
</dbReference>
<dbReference type="PROSITE" id="PS51145">
    <property type="entry name" value="ZU5"/>
    <property type="match status" value="1"/>
</dbReference>
<evidence type="ECO:0000256" key="5">
    <source>
        <dbReference type="ARBA" id="ARBA00023136"/>
    </source>
</evidence>
<keyword evidence="6" id="KW-0393">Immunoglobulin domain</keyword>
<dbReference type="SUPFAM" id="SSF47986">
    <property type="entry name" value="DEATH domain"/>
    <property type="match status" value="1"/>
</dbReference>
<proteinExistence type="inferred from homology"/>
<dbReference type="GO" id="GO:0005042">
    <property type="term" value="F:netrin receptor activity"/>
    <property type="evidence" value="ECO:0007669"/>
    <property type="project" value="UniProtKB-UniRule"/>
</dbReference>
<dbReference type="InterPro" id="IPR000488">
    <property type="entry name" value="Death_dom"/>
</dbReference>
<evidence type="ECO:0000256" key="6">
    <source>
        <dbReference type="RuleBase" id="RU367033"/>
    </source>
</evidence>
<accession>A0A9Q1CE62</accession>
<organism evidence="8 9">
    <name type="scientific">Holothuria leucospilota</name>
    <name type="common">Black long sea cucumber</name>
    <name type="synonym">Mertensiothuria leucospilota</name>
    <dbReference type="NCBI Taxonomy" id="206669"/>
    <lineage>
        <taxon>Eukaryota</taxon>
        <taxon>Metazoa</taxon>
        <taxon>Echinodermata</taxon>
        <taxon>Eleutherozoa</taxon>
        <taxon>Echinozoa</taxon>
        <taxon>Holothuroidea</taxon>
        <taxon>Aspidochirotacea</taxon>
        <taxon>Aspidochirotida</taxon>
        <taxon>Holothuriidae</taxon>
        <taxon>Holothuria</taxon>
    </lineage>
</organism>
<protein>
    <recommendedName>
        <fullName evidence="6">Netrin receptor UNC5</fullName>
    </recommendedName>
</protein>
<dbReference type="Proteomes" id="UP001152320">
    <property type="component" value="Chromosome 4"/>
</dbReference>
<evidence type="ECO:0000259" key="7">
    <source>
        <dbReference type="PROSITE" id="PS51145"/>
    </source>
</evidence>
<evidence type="ECO:0000313" key="9">
    <source>
        <dbReference type="Proteomes" id="UP001152320"/>
    </source>
</evidence>
<comment type="caution">
    <text evidence="8">The sequence shown here is derived from an EMBL/GenBank/DDBJ whole genome shotgun (WGS) entry which is preliminary data.</text>
</comment>
<comment type="similarity">
    <text evidence="2 6">Belongs to the unc-5 family.</text>
</comment>
<evidence type="ECO:0000256" key="1">
    <source>
        <dbReference type="ARBA" id="ARBA00004167"/>
    </source>
</evidence>
<keyword evidence="3 6" id="KW-0812">Transmembrane</keyword>
<dbReference type="InterPro" id="IPR000906">
    <property type="entry name" value="ZU5_dom"/>
</dbReference>
<dbReference type="SMART" id="SM00218">
    <property type="entry name" value="ZU5"/>
    <property type="match status" value="1"/>
</dbReference>
<keyword evidence="9" id="KW-1185">Reference proteome</keyword>
<dbReference type="InterPro" id="IPR011029">
    <property type="entry name" value="DEATH-like_dom_sf"/>
</dbReference>
<evidence type="ECO:0000256" key="2">
    <source>
        <dbReference type="ARBA" id="ARBA00009844"/>
    </source>
</evidence>
<dbReference type="PANTHER" id="PTHR12582">
    <property type="entry name" value="NETRIN RECEPTOR UNC5"/>
    <property type="match status" value="1"/>
</dbReference>
<evidence type="ECO:0000256" key="4">
    <source>
        <dbReference type="ARBA" id="ARBA00022989"/>
    </source>
</evidence>
<keyword evidence="4 6" id="KW-1133">Transmembrane helix</keyword>
<evidence type="ECO:0000313" key="8">
    <source>
        <dbReference type="EMBL" id="KAJ8043073.1"/>
    </source>
</evidence>
<evidence type="ECO:0000256" key="3">
    <source>
        <dbReference type="ARBA" id="ARBA00022692"/>
    </source>
</evidence>
<gene>
    <name evidence="8" type="ORF">HOLleu_10007</name>
</gene>
<keyword evidence="6" id="KW-0675">Receptor</keyword>
<reference evidence="8" key="1">
    <citation type="submission" date="2021-10" db="EMBL/GenBank/DDBJ databases">
        <title>Tropical sea cucumber genome reveals ecological adaptation and Cuvierian tubules defense mechanism.</title>
        <authorList>
            <person name="Chen T."/>
        </authorList>
    </citation>
    <scope>NUCLEOTIDE SEQUENCE</scope>
    <source>
        <strain evidence="8">Nanhai2018</strain>
        <tissue evidence="8">Muscle</tissue>
    </source>
</reference>
<feature type="transmembrane region" description="Helical" evidence="6">
    <location>
        <begin position="23"/>
        <end position="47"/>
    </location>
</feature>
<dbReference type="EMBL" id="JAIZAY010000004">
    <property type="protein sequence ID" value="KAJ8043073.1"/>
    <property type="molecule type" value="Genomic_DNA"/>
</dbReference>
<comment type="subcellular location">
    <subcellularLocation>
        <location evidence="6">Cell membrane</location>
        <topology evidence="6">Single-pass type I membrane protein</topology>
    </subcellularLocation>
    <subcellularLocation>
        <location evidence="1">Membrane</location>
        <topology evidence="1">Single-pass membrane protein</topology>
    </subcellularLocation>
</comment>
<dbReference type="OrthoDB" id="10066544at2759"/>
<name>A0A9Q1CE62_HOLLE</name>
<dbReference type="InterPro" id="IPR033772">
    <property type="entry name" value="UPA"/>
</dbReference>
<dbReference type="AlphaFoldDB" id="A0A9Q1CE62"/>
<comment type="function">
    <text evidence="6">Receptor for netrin required for axon guidance. Mediates axon repulsion of neuronal growth cones in the developing nervous system upon ligand binding.</text>
</comment>